<sequence length="244" mass="27284">MTKILIAGDWHGNTVWMEKALRTAAKTGISTLVHVGDLAVLWPAVNGDRFTKILKRRLNEHGITMIFVDGNHDVHPKLRALALNAGGFGVISDRLLYAPRGHRWELDGVRFGALGGAFSIDRRFRKLGSTWWEGEEVVPEDVERLGNGELDVLITHEVPAGIDVISELDLPEALERDSYASRLLVRDAVRNTKPALVFSGHWHQRRTGMMPGMETRVHVLHKEFFNGNLVTLDLKTLAVEEFAA</sequence>
<gene>
    <name evidence="2" type="ORF">HGG74_15800</name>
</gene>
<name>A0A7X6K6Z0_9MICC</name>
<dbReference type="RefSeq" id="WP_168487892.1">
    <property type="nucleotide sequence ID" value="NZ_JAAZSQ010000018.1"/>
</dbReference>
<evidence type="ECO:0000259" key="1">
    <source>
        <dbReference type="Pfam" id="PF00149"/>
    </source>
</evidence>
<keyword evidence="3" id="KW-1185">Reference proteome</keyword>
<dbReference type="InterPro" id="IPR029052">
    <property type="entry name" value="Metallo-depent_PP-like"/>
</dbReference>
<dbReference type="Gene3D" id="3.60.21.10">
    <property type="match status" value="1"/>
</dbReference>
<evidence type="ECO:0000313" key="2">
    <source>
        <dbReference type="EMBL" id="NKX55973.1"/>
    </source>
</evidence>
<dbReference type="Proteomes" id="UP000544090">
    <property type="component" value="Unassembled WGS sequence"/>
</dbReference>
<dbReference type="EMBL" id="JAAZSQ010000018">
    <property type="protein sequence ID" value="NKX55973.1"/>
    <property type="molecule type" value="Genomic_DNA"/>
</dbReference>
<reference evidence="2 3" key="1">
    <citation type="submission" date="2020-04" db="EMBL/GenBank/DDBJ databases">
        <title>Arthrobacter sp. nov.</title>
        <authorList>
            <person name="Liu S."/>
        </authorList>
    </citation>
    <scope>NUCLEOTIDE SEQUENCE [LARGE SCALE GENOMIC DNA]</scope>
    <source>
        <strain evidence="2 3">E918</strain>
    </source>
</reference>
<feature type="domain" description="Calcineurin-like phosphoesterase" evidence="1">
    <location>
        <begin position="3"/>
        <end position="204"/>
    </location>
</feature>
<evidence type="ECO:0000313" key="3">
    <source>
        <dbReference type="Proteomes" id="UP000544090"/>
    </source>
</evidence>
<protein>
    <submittedName>
        <fullName evidence="2">Metallophosphoesterase</fullName>
    </submittedName>
</protein>
<dbReference type="AlphaFoldDB" id="A0A7X6K6Z0"/>
<organism evidence="2 3">
    <name type="scientific">Arthrobacter mobilis</name>
    <dbReference type="NCBI Taxonomy" id="2724944"/>
    <lineage>
        <taxon>Bacteria</taxon>
        <taxon>Bacillati</taxon>
        <taxon>Actinomycetota</taxon>
        <taxon>Actinomycetes</taxon>
        <taxon>Micrococcales</taxon>
        <taxon>Micrococcaceae</taxon>
        <taxon>Arthrobacter</taxon>
    </lineage>
</organism>
<dbReference type="InterPro" id="IPR004843">
    <property type="entry name" value="Calcineurin-like_PHP"/>
</dbReference>
<dbReference type="GO" id="GO:0016787">
    <property type="term" value="F:hydrolase activity"/>
    <property type="evidence" value="ECO:0007669"/>
    <property type="project" value="InterPro"/>
</dbReference>
<dbReference type="SUPFAM" id="SSF56300">
    <property type="entry name" value="Metallo-dependent phosphatases"/>
    <property type="match status" value="1"/>
</dbReference>
<accession>A0A7X6K6Z0</accession>
<comment type="caution">
    <text evidence="2">The sequence shown here is derived from an EMBL/GenBank/DDBJ whole genome shotgun (WGS) entry which is preliminary data.</text>
</comment>
<proteinExistence type="predicted"/>
<dbReference type="Pfam" id="PF00149">
    <property type="entry name" value="Metallophos"/>
    <property type="match status" value="1"/>
</dbReference>